<sequence length="62" mass="7342">MFHIGYPALLMIIEYLLVTNIKNIPIFYVYFSTKSFAINLHFNVNAIDMREKYPDSINVRID</sequence>
<keyword evidence="1" id="KW-0812">Transmembrane</keyword>
<dbReference type="EMBL" id="LOWA01000040">
    <property type="protein sequence ID" value="KVE25549.1"/>
    <property type="molecule type" value="Genomic_DNA"/>
</dbReference>
<keyword evidence="1" id="KW-1133">Transmembrane helix</keyword>
<evidence type="ECO:0000313" key="2">
    <source>
        <dbReference type="EMBL" id="KVE25549.1"/>
    </source>
</evidence>
<organism evidence="2 3">
    <name type="scientific">Burkholderia singularis</name>
    <dbReference type="NCBI Taxonomy" id="1503053"/>
    <lineage>
        <taxon>Bacteria</taxon>
        <taxon>Pseudomonadati</taxon>
        <taxon>Pseudomonadota</taxon>
        <taxon>Betaproteobacteria</taxon>
        <taxon>Burkholderiales</taxon>
        <taxon>Burkholderiaceae</taxon>
        <taxon>Burkholderia</taxon>
        <taxon>pseudomallei group</taxon>
    </lineage>
</organism>
<evidence type="ECO:0000313" key="3">
    <source>
        <dbReference type="Proteomes" id="UP000062788"/>
    </source>
</evidence>
<proteinExistence type="predicted"/>
<gene>
    <name evidence="2" type="ORF">WS67_18230</name>
</gene>
<accession>A0A118DMV9</accession>
<dbReference type="Proteomes" id="UP000062788">
    <property type="component" value="Unassembled WGS sequence"/>
</dbReference>
<name>A0A118DMV9_9BURK</name>
<protein>
    <submittedName>
        <fullName evidence="2">Uncharacterized protein</fullName>
    </submittedName>
</protein>
<feature type="transmembrane region" description="Helical" evidence="1">
    <location>
        <begin position="6"/>
        <end position="31"/>
    </location>
</feature>
<reference evidence="2 3" key="1">
    <citation type="submission" date="2015-11" db="EMBL/GenBank/DDBJ databases">
        <title>Expanding the genomic diversity of Burkholderia species for the development of highly accurate diagnostics.</title>
        <authorList>
            <person name="Sahl J."/>
            <person name="Keim P."/>
            <person name="Wagner D."/>
        </authorList>
    </citation>
    <scope>NUCLEOTIDE SEQUENCE [LARGE SCALE GENOMIC DNA]</scope>
    <source>
        <strain evidence="2 3">TSV85</strain>
    </source>
</reference>
<comment type="caution">
    <text evidence="2">The sequence shown here is derived from an EMBL/GenBank/DDBJ whole genome shotgun (WGS) entry which is preliminary data.</text>
</comment>
<keyword evidence="3" id="KW-1185">Reference proteome</keyword>
<evidence type="ECO:0000256" key="1">
    <source>
        <dbReference type="SAM" id="Phobius"/>
    </source>
</evidence>
<keyword evidence="1" id="KW-0472">Membrane</keyword>
<dbReference type="AlphaFoldDB" id="A0A118DMV9"/>